<feature type="compositionally biased region" description="Basic and acidic residues" evidence="2">
    <location>
        <begin position="477"/>
        <end position="503"/>
    </location>
</feature>
<evidence type="ECO:0000313" key="4">
    <source>
        <dbReference type="Proteomes" id="UP000218231"/>
    </source>
</evidence>
<dbReference type="EMBL" id="LIAE01010300">
    <property type="protein sequence ID" value="PAV63549.1"/>
    <property type="molecule type" value="Genomic_DNA"/>
</dbReference>
<gene>
    <name evidence="3" type="ORF">WR25_20826</name>
</gene>
<feature type="compositionally biased region" description="Polar residues" evidence="2">
    <location>
        <begin position="292"/>
        <end position="325"/>
    </location>
</feature>
<feature type="region of interest" description="Disordered" evidence="2">
    <location>
        <begin position="810"/>
        <end position="829"/>
    </location>
</feature>
<sequence length="999" mass="112543">MSKASPAVNSPSNNLKNKSDFHMSPSGSASKRLFAENGTTNGSSEGQLKRKRSELDLNGQTPSKKDRPSDLGIPLPTECEQPRSRGPKTPPHLPPDTDPFPPPPPPSCILPGPISPGFDGSIMIPGQEAYMNGMQPQISPGQINGYPPQMMHPCYSYYPSYMYPMPPMSMIPPPPMMMGPIPTATVKLTIEDIPPSCSKESEEKKKRDSEMKREKAEMVAKRIVAEAMSKAEQNKEKESSTSLRPPLAPPPFSSSRAKSPSQTPSSASSTPLPPPPIPPQLGSLSSPINDASRFNRTLSNGNTNTGATPAKPSTQNSAPPLQNLTPIKPLGEDSILLDLLQQQNSPVKKTPTKCPNLDKEREKIRQQKLKEKMEREQKIREMSMRKFDDAKLTGSPNVKNQIKREPSFKNNKPEQMKEYDSHQFESGPLVLQNVKGESTEITMANEPNEHALTPEEEGKLGEDVGEVMLVEPVNTDDEQKGKLDSTPKKTNGRTHDDEGKSADLLKPLHVTVHATPVKTPLSSPAVPQSDVVVKSKEKEKSSEKESSPGLIPSNASPKKEKKEREFEKEKDKERKKEEKKREMDSQPSTSTENQSQSEPKKKEKERDKERDRKYKDTPHTSSRFRPFIKVEKHPNGGASVLKCNWDSIRKNFDLEDRIKFARQFIRFGLHEIDDVPVFTIGILENAADYLEDVLDYLSEHYSQLPVKVGSLTNKQAVETMSLKSYYDQVMETCHHGSFRFGPLNSISMVGAKQEECGNHFVELIKRLEESPILKPLMPWGEWSVMDMDASDSDDGPIYWVRPGEQLIRTDELKEDKKKRSGSLSGQQKSLLTIRHSERREVFFEDRTPCHADHVGDGLERKTTAAVGILQAIMSPAERAKLKNRKDASKKRRAVKDVIVFHAGDFEKIVERLQLDLFEPPMSQCVQWVEEAKLNQLRREGIRYAKFQLHDKDIYFLPRKIVHQFRTISACGSVAWHVRLSQYYIDHHDDKQLNEDKDEK</sequence>
<feature type="compositionally biased region" description="Polar residues" evidence="2">
    <location>
        <begin position="585"/>
        <end position="597"/>
    </location>
</feature>
<feature type="region of interest" description="Disordered" evidence="2">
    <location>
        <begin position="1"/>
        <end position="117"/>
    </location>
</feature>
<name>A0A2A2JPT3_9BILA</name>
<feature type="compositionally biased region" description="Basic and acidic residues" evidence="2">
    <location>
        <begin position="199"/>
        <end position="224"/>
    </location>
</feature>
<accession>A0A2A2JPT3</accession>
<feature type="compositionally biased region" description="Basic and acidic residues" evidence="2">
    <location>
        <begin position="598"/>
        <end position="618"/>
    </location>
</feature>
<feature type="compositionally biased region" description="Basic and acidic residues" evidence="2">
    <location>
        <begin position="557"/>
        <end position="584"/>
    </location>
</feature>
<feature type="compositionally biased region" description="Basic and acidic residues" evidence="2">
    <location>
        <begin position="356"/>
        <end position="391"/>
    </location>
</feature>
<organism evidence="3 4">
    <name type="scientific">Diploscapter pachys</name>
    <dbReference type="NCBI Taxonomy" id="2018661"/>
    <lineage>
        <taxon>Eukaryota</taxon>
        <taxon>Metazoa</taxon>
        <taxon>Ecdysozoa</taxon>
        <taxon>Nematoda</taxon>
        <taxon>Chromadorea</taxon>
        <taxon>Rhabditida</taxon>
        <taxon>Rhabditina</taxon>
        <taxon>Rhabditomorpha</taxon>
        <taxon>Rhabditoidea</taxon>
        <taxon>Rhabditidae</taxon>
        <taxon>Diploscapter</taxon>
    </lineage>
</organism>
<evidence type="ECO:0000313" key="3">
    <source>
        <dbReference type="EMBL" id="PAV63549.1"/>
    </source>
</evidence>
<evidence type="ECO:0000256" key="2">
    <source>
        <dbReference type="SAM" id="MobiDB-lite"/>
    </source>
</evidence>
<reference evidence="3 4" key="1">
    <citation type="journal article" date="2017" name="Curr. Biol.">
        <title>Genome architecture and evolution of a unichromosomal asexual nematode.</title>
        <authorList>
            <person name="Fradin H."/>
            <person name="Zegar C."/>
            <person name="Gutwein M."/>
            <person name="Lucas J."/>
            <person name="Kovtun M."/>
            <person name="Corcoran D."/>
            <person name="Baugh L.R."/>
            <person name="Kiontke K."/>
            <person name="Gunsalus K."/>
            <person name="Fitch D.H."/>
            <person name="Piano F."/>
        </authorList>
    </citation>
    <scope>NUCLEOTIDE SEQUENCE [LARGE SCALE GENOMIC DNA]</scope>
    <source>
        <strain evidence="3">PF1309</strain>
    </source>
</reference>
<comment type="similarity">
    <text evidence="1">Belongs to the round spermatid basic protein 1 family.</text>
</comment>
<feature type="region of interest" description="Disordered" evidence="2">
    <location>
        <begin position="444"/>
        <end position="622"/>
    </location>
</feature>
<dbReference type="OrthoDB" id="6020087at2759"/>
<feature type="compositionally biased region" description="Polar residues" evidence="2">
    <location>
        <begin position="7"/>
        <end position="16"/>
    </location>
</feature>
<feature type="compositionally biased region" description="Basic and acidic residues" evidence="2">
    <location>
        <begin position="447"/>
        <end position="462"/>
    </location>
</feature>
<comment type="caution">
    <text evidence="3">The sequence shown here is derived from an EMBL/GenBank/DDBJ whole genome shotgun (WGS) entry which is preliminary data.</text>
</comment>
<dbReference type="PANTHER" id="PTHR13354:SF11">
    <property type="entry name" value="LYSINE-SPECIFIC DEMETHYLASE 9"/>
    <property type="match status" value="1"/>
</dbReference>
<feature type="region of interest" description="Disordered" evidence="2">
    <location>
        <begin position="192"/>
        <end position="427"/>
    </location>
</feature>
<dbReference type="InterPro" id="IPR026306">
    <property type="entry name" value="RSBN1/Dpy-2/CEP530"/>
</dbReference>
<feature type="compositionally biased region" description="Basic and acidic residues" evidence="2">
    <location>
        <begin position="402"/>
        <end position="423"/>
    </location>
</feature>
<feature type="compositionally biased region" description="Low complexity" evidence="2">
    <location>
        <begin position="259"/>
        <end position="270"/>
    </location>
</feature>
<keyword evidence="4" id="KW-1185">Reference proteome</keyword>
<feature type="compositionally biased region" description="Polar residues" evidence="2">
    <location>
        <begin position="37"/>
        <end position="46"/>
    </location>
</feature>
<dbReference type="PANTHER" id="PTHR13354">
    <property type="entry name" value="ROUND SPERMATID BASIC PROTEIN 1"/>
    <property type="match status" value="1"/>
</dbReference>
<feature type="compositionally biased region" description="Basic and acidic residues" evidence="2">
    <location>
        <begin position="533"/>
        <end position="546"/>
    </location>
</feature>
<protein>
    <recommendedName>
        <fullName evidence="5">Round spermatid basic protein 1-like protein</fullName>
    </recommendedName>
</protein>
<dbReference type="Proteomes" id="UP000218231">
    <property type="component" value="Unassembled WGS sequence"/>
</dbReference>
<evidence type="ECO:0008006" key="5">
    <source>
        <dbReference type="Google" id="ProtNLM"/>
    </source>
</evidence>
<proteinExistence type="inferred from homology"/>
<dbReference type="STRING" id="2018661.A0A2A2JPT3"/>
<feature type="compositionally biased region" description="Pro residues" evidence="2">
    <location>
        <begin position="88"/>
        <end position="108"/>
    </location>
</feature>
<dbReference type="GO" id="GO:0005634">
    <property type="term" value="C:nucleus"/>
    <property type="evidence" value="ECO:0007669"/>
    <property type="project" value="InterPro"/>
</dbReference>
<dbReference type="AlphaFoldDB" id="A0A2A2JPT3"/>
<evidence type="ECO:0000256" key="1">
    <source>
        <dbReference type="ARBA" id="ARBA00010560"/>
    </source>
</evidence>